<evidence type="ECO:0000313" key="6">
    <source>
        <dbReference type="Proteomes" id="UP000268291"/>
    </source>
</evidence>
<accession>A0A2P8GS54</accession>
<keyword evidence="2" id="KW-1133">Transmembrane helix</keyword>
<evidence type="ECO:0000313" key="5">
    <source>
        <dbReference type="Proteomes" id="UP000241203"/>
    </source>
</evidence>
<dbReference type="EMBL" id="RZGY01000003">
    <property type="protein sequence ID" value="RUQ84292.1"/>
    <property type="molecule type" value="Genomic_DNA"/>
</dbReference>
<dbReference type="AlphaFoldDB" id="A0A2P8GS54"/>
<feature type="region of interest" description="Disordered" evidence="1">
    <location>
        <begin position="59"/>
        <end position="92"/>
    </location>
</feature>
<dbReference type="Proteomes" id="UP000241203">
    <property type="component" value="Unassembled WGS sequence"/>
</dbReference>
<evidence type="ECO:0000313" key="3">
    <source>
        <dbReference type="EMBL" id="PSL36782.1"/>
    </source>
</evidence>
<protein>
    <submittedName>
        <fullName evidence="3">Uncharacterized protein</fullName>
    </submittedName>
</protein>
<keyword evidence="2" id="KW-0812">Transmembrane</keyword>
<name>A0A2P8GS54_9MICO</name>
<evidence type="ECO:0000256" key="2">
    <source>
        <dbReference type="SAM" id="Phobius"/>
    </source>
</evidence>
<reference evidence="4 6" key="2">
    <citation type="submission" date="2018-12" db="EMBL/GenBank/DDBJ databases">
        <authorList>
            <person name="hu s."/>
            <person name="Xu Y."/>
            <person name="Xu B."/>
            <person name="Li F."/>
        </authorList>
    </citation>
    <scope>NUCLEOTIDE SEQUENCE [LARGE SCALE GENOMIC DNA]</scope>
    <source>
        <strain evidence="4 6">KSW2-17</strain>
    </source>
</reference>
<dbReference type="EMBL" id="PYAU01000001">
    <property type="protein sequence ID" value="PSL36782.1"/>
    <property type="molecule type" value="Genomic_DNA"/>
</dbReference>
<dbReference type="Proteomes" id="UP000268291">
    <property type="component" value="Unassembled WGS sequence"/>
</dbReference>
<evidence type="ECO:0000313" key="4">
    <source>
        <dbReference type="EMBL" id="RUQ84292.1"/>
    </source>
</evidence>
<sequence>MTHIEVDDEPRSPSDSATSDGNAPRRSGLWIGSAIAIVAVLALLAGTVFALLTHMDGAGEQSPSQPNAGGSSSDGSRPVPAETPAAALAAPRPTDCQQIYSAEMLASLQATGLPLNDGSVADSLGTTDPELADVIAQNSTFKCSWGSAGEYGLNTNITQVSTESSTVVLDRLSALGFECSTESQGTRCVQSETVTDELGTYRAGESHFVRGGVWVATHWINFAPTGYTQDIVASLWPAE</sequence>
<feature type="transmembrane region" description="Helical" evidence="2">
    <location>
        <begin position="29"/>
        <end position="52"/>
    </location>
</feature>
<feature type="compositionally biased region" description="Low complexity" evidence="1">
    <location>
        <begin position="78"/>
        <end position="92"/>
    </location>
</feature>
<evidence type="ECO:0000256" key="1">
    <source>
        <dbReference type="SAM" id="MobiDB-lite"/>
    </source>
</evidence>
<comment type="caution">
    <text evidence="3">The sequence shown here is derived from an EMBL/GenBank/DDBJ whole genome shotgun (WGS) entry which is preliminary data.</text>
</comment>
<feature type="region of interest" description="Disordered" evidence="1">
    <location>
        <begin position="1"/>
        <end position="25"/>
    </location>
</feature>
<gene>
    <name evidence="3" type="ORF">CLV49_0380</name>
    <name evidence="4" type="ORF">ELQ93_15880</name>
</gene>
<dbReference type="RefSeq" id="WP_106562020.1">
    <property type="nucleotide sequence ID" value="NZ_PYAU01000001.1"/>
</dbReference>
<feature type="compositionally biased region" description="Polar residues" evidence="1">
    <location>
        <begin position="61"/>
        <end position="75"/>
    </location>
</feature>
<keyword evidence="2" id="KW-0472">Membrane</keyword>
<organism evidence="3 5">
    <name type="scientific">Labedella gwakjiensis</name>
    <dbReference type="NCBI Taxonomy" id="390269"/>
    <lineage>
        <taxon>Bacteria</taxon>
        <taxon>Bacillati</taxon>
        <taxon>Actinomycetota</taxon>
        <taxon>Actinomycetes</taxon>
        <taxon>Micrococcales</taxon>
        <taxon>Microbacteriaceae</taxon>
        <taxon>Labedella</taxon>
    </lineage>
</organism>
<reference evidence="3 5" key="1">
    <citation type="submission" date="2018-03" db="EMBL/GenBank/DDBJ databases">
        <title>Genomic Encyclopedia of Archaeal and Bacterial Type Strains, Phase II (KMG-II): from individual species to whole genera.</title>
        <authorList>
            <person name="Goeker M."/>
        </authorList>
    </citation>
    <scope>NUCLEOTIDE SEQUENCE [LARGE SCALE GENOMIC DNA]</scope>
    <source>
        <strain evidence="3 5">DSM 21548</strain>
    </source>
</reference>
<proteinExistence type="predicted"/>
<keyword evidence="6" id="KW-1185">Reference proteome</keyword>
<dbReference type="OrthoDB" id="5108077at2"/>